<dbReference type="PANTHER" id="PTHR31157:SF1">
    <property type="entry name" value="SCP DOMAIN-CONTAINING PROTEIN"/>
    <property type="match status" value="1"/>
</dbReference>
<dbReference type="Proteomes" id="UP000760819">
    <property type="component" value="Unassembled WGS sequence"/>
</dbReference>
<name>A0A955I7Q4_9BACT</name>
<proteinExistence type="predicted"/>
<reference evidence="2" key="2">
    <citation type="journal article" date="2021" name="Microbiome">
        <title>Successional dynamics and alternative stable states in a saline activated sludge microbial community over 9 years.</title>
        <authorList>
            <person name="Wang Y."/>
            <person name="Ye J."/>
            <person name="Ju F."/>
            <person name="Liu L."/>
            <person name="Boyd J.A."/>
            <person name="Deng Y."/>
            <person name="Parks D.H."/>
            <person name="Jiang X."/>
            <person name="Yin X."/>
            <person name="Woodcroft B.J."/>
            <person name="Tyson G.W."/>
            <person name="Hugenholtz P."/>
            <person name="Polz M.F."/>
            <person name="Zhang T."/>
        </authorList>
    </citation>
    <scope>NUCLEOTIDE SEQUENCE</scope>
    <source>
        <strain evidence="2">HKST-UBA12</strain>
    </source>
</reference>
<feature type="domain" description="SCP" evidence="1">
    <location>
        <begin position="194"/>
        <end position="299"/>
    </location>
</feature>
<dbReference type="SUPFAM" id="SSF55797">
    <property type="entry name" value="PR-1-like"/>
    <property type="match status" value="1"/>
</dbReference>
<dbReference type="AlphaFoldDB" id="A0A955I7Q4"/>
<dbReference type="InterPro" id="IPR035940">
    <property type="entry name" value="CAP_sf"/>
</dbReference>
<sequence>SSETIYLNIGDESFTLTNAEIIVDLTTGQILVLSGKVTTPSAETATTGQVIDLSGSNTVSSLNRELLTSEPTIAYLLVALSEHQDLPTSLADTTAPELISLSPENGITSTDDKAFISGKTEAGATVLINSSPATVDENGDFGLEVPLQMGENNLEILVTDPAGNTYHTQLTITRQAPVATSSCSRPAIADQIISAINSYRAASGLGQLVPTASLNNAAQGHSCWMQSARTLNHIGSGGSTFNGRCAAAGGACDAENIAWAVGFSAQGIVDLWKASAGHNQNMLGSHTQIGVGYAGGYATAVFY</sequence>
<evidence type="ECO:0000313" key="3">
    <source>
        <dbReference type="Proteomes" id="UP000760819"/>
    </source>
</evidence>
<reference evidence="2" key="1">
    <citation type="submission" date="2020-04" db="EMBL/GenBank/DDBJ databases">
        <authorList>
            <person name="Zhang T."/>
        </authorList>
    </citation>
    <scope>NUCLEOTIDE SEQUENCE</scope>
    <source>
        <strain evidence="2">HKST-UBA12</strain>
    </source>
</reference>
<dbReference type="PANTHER" id="PTHR31157">
    <property type="entry name" value="SCP DOMAIN-CONTAINING PROTEIN"/>
    <property type="match status" value="1"/>
</dbReference>
<organism evidence="2 3">
    <name type="scientific">Candidatus Dojkabacteria bacterium</name>
    <dbReference type="NCBI Taxonomy" id="2099670"/>
    <lineage>
        <taxon>Bacteria</taxon>
        <taxon>Candidatus Dojkabacteria</taxon>
    </lineage>
</organism>
<dbReference type="CDD" id="cd05379">
    <property type="entry name" value="CAP_bacterial"/>
    <property type="match status" value="1"/>
</dbReference>
<evidence type="ECO:0000259" key="1">
    <source>
        <dbReference type="Pfam" id="PF00188"/>
    </source>
</evidence>
<evidence type="ECO:0000313" key="2">
    <source>
        <dbReference type="EMBL" id="MCA9379329.1"/>
    </source>
</evidence>
<protein>
    <recommendedName>
        <fullName evidence="1">SCP domain-containing protein</fullName>
    </recommendedName>
</protein>
<feature type="non-terminal residue" evidence="2">
    <location>
        <position position="1"/>
    </location>
</feature>
<accession>A0A955I7Q4</accession>
<dbReference type="Pfam" id="PF00188">
    <property type="entry name" value="CAP"/>
    <property type="match status" value="1"/>
</dbReference>
<dbReference type="Gene3D" id="3.40.33.10">
    <property type="entry name" value="CAP"/>
    <property type="match status" value="1"/>
</dbReference>
<dbReference type="Pfam" id="PF09136">
    <property type="entry name" value="Glucodextran_B"/>
    <property type="match status" value="1"/>
</dbReference>
<dbReference type="InterPro" id="IPR013783">
    <property type="entry name" value="Ig-like_fold"/>
</dbReference>
<dbReference type="InterPro" id="IPR014044">
    <property type="entry name" value="CAP_dom"/>
</dbReference>
<dbReference type="EMBL" id="JAGQLI010000144">
    <property type="protein sequence ID" value="MCA9379329.1"/>
    <property type="molecule type" value="Genomic_DNA"/>
</dbReference>
<dbReference type="Gene3D" id="2.60.40.10">
    <property type="entry name" value="Immunoglobulins"/>
    <property type="match status" value="1"/>
</dbReference>
<gene>
    <name evidence="2" type="ORF">KC640_02785</name>
</gene>
<comment type="caution">
    <text evidence="2">The sequence shown here is derived from an EMBL/GenBank/DDBJ whole genome shotgun (WGS) entry which is preliminary data.</text>
</comment>